<dbReference type="AlphaFoldDB" id="A0A0E0F5A9"/>
<feature type="region of interest" description="Disordered" evidence="1">
    <location>
        <begin position="1"/>
        <end position="35"/>
    </location>
</feature>
<proteinExistence type="predicted"/>
<dbReference type="Proteomes" id="UP000008021">
    <property type="component" value="Chromosome 11"/>
</dbReference>
<dbReference type="Gramene" id="OMERI11G10100.1">
    <property type="protein sequence ID" value="OMERI11G10100.1"/>
    <property type="gene ID" value="OMERI11G10100"/>
</dbReference>
<name>A0A0E0F5A9_9ORYZ</name>
<dbReference type="HOGENOM" id="CLU_1211441_0_0_1"/>
<organism evidence="2">
    <name type="scientific">Oryza meridionalis</name>
    <dbReference type="NCBI Taxonomy" id="40149"/>
    <lineage>
        <taxon>Eukaryota</taxon>
        <taxon>Viridiplantae</taxon>
        <taxon>Streptophyta</taxon>
        <taxon>Embryophyta</taxon>
        <taxon>Tracheophyta</taxon>
        <taxon>Spermatophyta</taxon>
        <taxon>Magnoliopsida</taxon>
        <taxon>Liliopsida</taxon>
        <taxon>Poales</taxon>
        <taxon>Poaceae</taxon>
        <taxon>BOP clade</taxon>
        <taxon>Oryzoideae</taxon>
        <taxon>Oryzeae</taxon>
        <taxon>Oryzinae</taxon>
        <taxon>Oryza</taxon>
    </lineage>
</organism>
<reference evidence="2" key="1">
    <citation type="submission" date="2015-04" db="UniProtKB">
        <authorList>
            <consortium name="EnsemblPlants"/>
        </authorList>
    </citation>
    <scope>IDENTIFICATION</scope>
</reference>
<dbReference type="STRING" id="40149.A0A0E0F5A9"/>
<evidence type="ECO:0000256" key="1">
    <source>
        <dbReference type="SAM" id="MobiDB-lite"/>
    </source>
</evidence>
<keyword evidence="3" id="KW-1185">Reference proteome</keyword>
<feature type="region of interest" description="Disordered" evidence="1">
    <location>
        <begin position="110"/>
        <end position="133"/>
    </location>
</feature>
<evidence type="ECO:0000313" key="3">
    <source>
        <dbReference type="Proteomes" id="UP000008021"/>
    </source>
</evidence>
<sequence length="229" mass="24019">MSRRTKREVAPPPRTTASSSCTRGVPAPSAVPYPYGGPVPSGVPYSYESSSSFPPGWFATTLSQAMAGSSADLIGGGIGACPPPEAGVMDVHPDLEGCVQHKSLPTLPLPLARSDPVAATDGRRSTRRLGRRRRGGWKRRCAMTARGCRACAWPCRKVVGRAASYGEASATKLLQTTVGAAEDGGGLSVDGLSTEEWRRWPDGCVDLGRRRLPSAPAALGQRQSGTAVF</sequence>
<protein>
    <submittedName>
        <fullName evidence="2">Uncharacterized protein</fullName>
    </submittedName>
</protein>
<evidence type="ECO:0000313" key="2">
    <source>
        <dbReference type="EnsemblPlants" id="OMERI11G10100.1"/>
    </source>
</evidence>
<accession>A0A0E0F5A9</accession>
<dbReference type="EnsemblPlants" id="OMERI11G10100.1">
    <property type="protein sequence ID" value="OMERI11G10100.1"/>
    <property type="gene ID" value="OMERI11G10100"/>
</dbReference>
<reference evidence="2" key="2">
    <citation type="submission" date="2018-05" db="EMBL/GenBank/DDBJ databases">
        <title>OmerRS3 (Oryza meridionalis Reference Sequence Version 3).</title>
        <authorList>
            <person name="Zhang J."/>
            <person name="Kudrna D."/>
            <person name="Lee S."/>
            <person name="Talag J."/>
            <person name="Welchert J."/>
            <person name="Wing R.A."/>
        </authorList>
    </citation>
    <scope>NUCLEOTIDE SEQUENCE [LARGE SCALE GENOMIC DNA]</scope>
    <source>
        <strain evidence="2">cv. OR44</strain>
    </source>
</reference>